<feature type="compositionally biased region" description="Polar residues" evidence="1">
    <location>
        <begin position="275"/>
        <end position="293"/>
    </location>
</feature>
<protein>
    <submittedName>
        <fullName evidence="2">Uncharacterized protein</fullName>
    </submittedName>
</protein>
<feature type="compositionally biased region" description="Basic and acidic residues" evidence="1">
    <location>
        <begin position="237"/>
        <end position="259"/>
    </location>
</feature>
<dbReference type="EMBL" id="CP035758">
    <property type="protein sequence ID" value="QBD82710.1"/>
    <property type="molecule type" value="Genomic_DNA"/>
</dbReference>
<accession>A0A4P6K4F3</accession>
<feature type="region of interest" description="Disordered" evidence="1">
    <location>
        <begin position="26"/>
        <end position="62"/>
    </location>
</feature>
<dbReference type="RefSeq" id="WP_129893779.1">
    <property type="nucleotide sequence ID" value="NZ_CP035758.1"/>
</dbReference>
<evidence type="ECO:0000313" key="2">
    <source>
        <dbReference type="EMBL" id="QBD82710.1"/>
    </source>
</evidence>
<proteinExistence type="predicted"/>
<evidence type="ECO:0000256" key="1">
    <source>
        <dbReference type="SAM" id="MobiDB-lite"/>
    </source>
</evidence>
<evidence type="ECO:0000313" key="3">
    <source>
        <dbReference type="Proteomes" id="UP000290365"/>
    </source>
</evidence>
<dbReference type="Proteomes" id="UP000290365">
    <property type="component" value="Chromosome"/>
</dbReference>
<keyword evidence="3" id="KW-1185">Reference proteome</keyword>
<gene>
    <name evidence="2" type="ORF">EPA93_44790</name>
</gene>
<reference evidence="2 3" key="1">
    <citation type="submission" date="2019-01" db="EMBL/GenBank/DDBJ databases">
        <title>Ktedonosporobacter rubrisoli SCAWS-G2.</title>
        <authorList>
            <person name="Huang Y."/>
            <person name="Yan B."/>
        </authorList>
    </citation>
    <scope>NUCLEOTIDE SEQUENCE [LARGE SCALE GENOMIC DNA]</scope>
    <source>
        <strain evidence="2 3">SCAWS-G2</strain>
    </source>
</reference>
<dbReference type="KEGG" id="kbs:EPA93_44790"/>
<name>A0A4P6K4F3_KTERU</name>
<feature type="compositionally biased region" description="Acidic residues" evidence="1">
    <location>
        <begin position="33"/>
        <end position="51"/>
    </location>
</feature>
<organism evidence="2 3">
    <name type="scientific">Ktedonosporobacter rubrisoli</name>
    <dbReference type="NCBI Taxonomy" id="2509675"/>
    <lineage>
        <taxon>Bacteria</taxon>
        <taxon>Bacillati</taxon>
        <taxon>Chloroflexota</taxon>
        <taxon>Ktedonobacteria</taxon>
        <taxon>Ktedonobacterales</taxon>
        <taxon>Ktedonosporobacteraceae</taxon>
        <taxon>Ktedonosporobacter</taxon>
    </lineage>
</organism>
<sequence length="444" mass="48432">MALQEEHGEQTQQRWLSRFSQERKSLSASVEEALNDDVALEEEEEWSEEVEEQKPSARVTRKTAIIPPRISLQSIIMPAVQPGDTSRVSAEAHATATSQAVDAELSPSLEAGLKQKAEGEQIAAQEAQNVSMLTRFAQRIASSLGMFGYSAQSQQTPVEEKDAGSQELKAVSSAAPTITKEIETIKDKFVTNITDYRVPSRPAKEASPPAPGRLRLAGHTAKIRLETAQIPATPKPTEQKKVEPRTEGPHEAARDERATSQHLPTPAMLQTLQQNNAAGSEQRAESQAESQFASDVGERQPFLSRVGRIEDEVRSEHMPAFSVAPQIERDTEERLPTPALLQQEERATSEHLPIVVETKDRGASPAPGSMVGSSIVEVGQCDVMVEDKRVTKASVVLVTLTSNPGPVVVQYVTLRPQEGFTVHLTAPATMRAPFNYVIFAGELV</sequence>
<dbReference type="AlphaFoldDB" id="A0A4P6K4F3"/>
<dbReference type="OrthoDB" id="154517at2"/>
<feature type="region of interest" description="Disordered" evidence="1">
    <location>
        <begin position="225"/>
        <end position="262"/>
    </location>
</feature>
<feature type="region of interest" description="Disordered" evidence="1">
    <location>
        <begin position="275"/>
        <end position="299"/>
    </location>
</feature>